<dbReference type="RefSeq" id="WP_007639620.1">
    <property type="nucleotide sequence ID" value="NC_020514.1"/>
</dbReference>
<evidence type="ECO:0000313" key="2">
    <source>
        <dbReference type="Proteomes" id="UP000011864"/>
    </source>
</evidence>
<dbReference type="KEGG" id="gps:C427_1297"/>
<dbReference type="PATRIC" id="fig|1129794.4.peg.1286"/>
<name>K7ATC3_9ALTE</name>
<keyword evidence="1" id="KW-0418">Kinase</keyword>
<accession>K7ATC3</accession>
<dbReference type="GO" id="GO:0016301">
    <property type="term" value="F:kinase activity"/>
    <property type="evidence" value="ECO:0007669"/>
    <property type="project" value="UniProtKB-KW"/>
</dbReference>
<keyword evidence="2" id="KW-1185">Reference proteome</keyword>
<keyword evidence="1" id="KW-0808">Transferase</keyword>
<dbReference type="AlphaFoldDB" id="K7ATC3"/>
<dbReference type="eggNOG" id="COG2205">
    <property type="taxonomic scope" value="Bacteria"/>
</dbReference>
<dbReference type="STRING" id="1129794.C427_1297"/>
<dbReference type="EMBL" id="CP003837">
    <property type="protein sequence ID" value="AGH43406.1"/>
    <property type="molecule type" value="Genomic_DNA"/>
</dbReference>
<dbReference type="HOGENOM" id="CLU_2555224_0_0_6"/>
<organism evidence="1 2">
    <name type="scientific">Paraglaciecola psychrophila 170</name>
    <dbReference type="NCBI Taxonomy" id="1129794"/>
    <lineage>
        <taxon>Bacteria</taxon>
        <taxon>Pseudomonadati</taxon>
        <taxon>Pseudomonadota</taxon>
        <taxon>Gammaproteobacteria</taxon>
        <taxon>Alteromonadales</taxon>
        <taxon>Alteromonadaceae</taxon>
        <taxon>Paraglaciecola</taxon>
    </lineage>
</organism>
<gene>
    <name evidence="1" type="ORF">C427_1297</name>
</gene>
<sequence>MYKQKLFYFGLTTAFILLVALTRTAISAHLTRENLKQSTIAQSLLVEHQQLSSISYRLFKQLTDEVILVKMLIKPMSARNRH</sequence>
<evidence type="ECO:0000313" key="1">
    <source>
        <dbReference type="EMBL" id="AGH43406.1"/>
    </source>
</evidence>
<reference evidence="1 2" key="1">
    <citation type="journal article" date="2013" name="Genome Announc.">
        <title>Complete Genome Sequence of Glaciecola psychrophila Strain 170T.</title>
        <authorList>
            <person name="Yin J."/>
            <person name="Chen J."/>
            <person name="Liu G."/>
            <person name="Yu Y."/>
            <person name="Song L."/>
            <person name="Wang X."/>
            <person name="Qu X."/>
        </authorList>
    </citation>
    <scope>NUCLEOTIDE SEQUENCE [LARGE SCALE GENOMIC DNA]</scope>
    <source>
        <strain evidence="1 2">170</strain>
    </source>
</reference>
<dbReference type="Proteomes" id="UP000011864">
    <property type="component" value="Chromosome"/>
</dbReference>
<protein>
    <submittedName>
        <fullName evidence="1">Histidine kinase</fullName>
    </submittedName>
</protein>
<proteinExistence type="predicted"/>